<dbReference type="CDD" id="cd09917">
    <property type="entry name" value="F-box_SF"/>
    <property type="match status" value="1"/>
</dbReference>
<evidence type="ECO:0000313" key="3">
    <source>
        <dbReference type="Proteomes" id="UP001642540"/>
    </source>
</evidence>
<dbReference type="InterPro" id="IPR001810">
    <property type="entry name" value="F-box_dom"/>
</dbReference>
<protein>
    <recommendedName>
        <fullName evidence="1">F-box domain-containing protein</fullName>
    </recommendedName>
</protein>
<feature type="domain" description="F-box" evidence="1">
    <location>
        <begin position="41"/>
        <end position="73"/>
    </location>
</feature>
<evidence type="ECO:0000313" key="2">
    <source>
        <dbReference type="EMBL" id="CAL8110333.1"/>
    </source>
</evidence>
<organism evidence="2 3">
    <name type="scientific">Orchesella dallaii</name>
    <dbReference type="NCBI Taxonomy" id="48710"/>
    <lineage>
        <taxon>Eukaryota</taxon>
        <taxon>Metazoa</taxon>
        <taxon>Ecdysozoa</taxon>
        <taxon>Arthropoda</taxon>
        <taxon>Hexapoda</taxon>
        <taxon>Collembola</taxon>
        <taxon>Entomobryomorpha</taxon>
        <taxon>Entomobryoidea</taxon>
        <taxon>Orchesellidae</taxon>
        <taxon>Orchesellinae</taxon>
        <taxon>Orchesella</taxon>
    </lineage>
</organism>
<evidence type="ECO:0000259" key="1">
    <source>
        <dbReference type="Pfam" id="PF00646"/>
    </source>
</evidence>
<dbReference type="Pfam" id="PF00646">
    <property type="entry name" value="F-box"/>
    <property type="match status" value="1"/>
</dbReference>
<dbReference type="EMBL" id="CAXLJM020000044">
    <property type="protein sequence ID" value="CAL8110333.1"/>
    <property type="molecule type" value="Genomic_DNA"/>
</dbReference>
<name>A0ABP1QR55_9HEXA</name>
<proteinExistence type="predicted"/>
<sequence length="174" mass="19766">MEEDFSEKKEEMIEDSASLEAKNEDVGVVGYSHFPGDNITEVWLNIFEKLDAEDKITLSKTCYELHDWVASKRTSFYFSQVVPVIALRTTKLKARELLQYASCILKCRTICKSWTSDFNRVFSAHPAHLRLCTEEDGADGGALDIVTPHISLHSHIAPCCILMLLQKSISHTEW</sequence>
<accession>A0ABP1QR55</accession>
<keyword evidence="3" id="KW-1185">Reference proteome</keyword>
<gene>
    <name evidence="2" type="ORF">ODALV1_LOCUS14162</name>
</gene>
<dbReference type="Proteomes" id="UP001642540">
    <property type="component" value="Unassembled WGS sequence"/>
</dbReference>
<comment type="caution">
    <text evidence="2">The sequence shown here is derived from an EMBL/GenBank/DDBJ whole genome shotgun (WGS) entry which is preliminary data.</text>
</comment>
<reference evidence="2 3" key="1">
    <citation type="submission" date="2024-08" db="EMBL/GenBank/DDBJ databases">
        <authorList>
            <person name="Cucini C."/>
            <person name="Frati F."/>
        </authorList>
    </citation>
    <scope>NUCLEOTIDE SEQUENCE [LARGE SCALE GENOMIC DNA]</scope>
</reference>